<protein>
    <submittedName>
        <fullName evidence="1">Uncharacterized protein</fullName>
    </submittedName>
</protein>
<keyword evidence="2" id="KW-1185">Reference proteome</keyword>
<dbReference type="AlphaFoldDB" id="A0A0F7TYX4"/>
<dbReference type="Gene3D" id="1.25.40.20">
    <property type="entry name" value="Ankyrin repeat-containing domain"/>
    <property type="match status" value="1"/>
</dbReference>
<reference evidence="2" key="1">
    <citation type="journal article" date="2015" name="Genome Announc.">
        <title>Draft genome sequence of the fungus Penicillium brasilianum MG11.</title>
        <authorList>
            <person name="Horn F."/>
            <person name="Linde J."/>
            <person name="Mattern D.J."/>
            <person name="Walther G."/>
            <person name="Guthke R."/>
            <person name="Brakhage A.A."/>
            <person name="Valiante V."/>
        </authorList>
    </citation>
    <scope>NUCLEOTIDE SEQUENCE [LARGE SCALE GENOMIC DNA]</scope>
    <source>
        <strain evidence="2">MG11</strain>
    </source>
</reference>
<accession>A0A0F7TYX4</accession>
<evidence type="ECO:0000313" key="1">
    <source>
        <dbReference type="EMBL" id="CEJ60620.1"/>
    </source>
</evidence>
<organism evidence="1 2">
    <name type="scientific">Penicillium brasilianum</name>
    <dbReference type="NCBI Taxonomy" id="104259"/>
    <lineage>
        <taxon>Eukaryota</taxon>
        <taxon>Fungi</taxon>
        <taxon>Dikarya</taxon>
        <taxon>Ascomycota</taxon>
        <taxon>Pezizomycotina</taxon>
        <taxon>Eurotiomycetes</taxon>
        <taxon>Eurotiomycetidae</taxon>
        <taxon>Eurotiales</taxon>
        <taxon>Aspergillaceae</taxon>
        <taxon>Penicillium</taxon>
    </lineage>
</organism>
<evidence type="ECO:0000313" key="2">
    <source>
        <dbReference type="Proteomes" id="UP000042958"/>
    </source>
</evidence>
<dbReference type="STRING" id="104259.A0A0F7TYX4"/>
<dbReference type="OrthoDB" id="426293at2759"/>
<name>A0A0F7TYX4_PENBI</name>
<dbReference type="InterPro" id="IPR036770">
    <property type="entry name" value="Ankyrin_rpt-contain_sf"/>
</dbReference>
<sequence>MDMLLATSQSGGFAIEELGEVMMEAIKLDNARFVSKLLFYGFPIQPCYALEATLRKAKGALTCYIEAGWDINEPVGEIKPPVLGYAVDDEEMTMWLLDHGANPNKRCEIDCTALSYAVQLAPVSIVKLMLSRGGDVRKG</sequence>
<gene>
    <name evidence="1" type="ORF">PMG11_09189</name>
</gene>
<dbReference type="Proteomes" id="UP000042958">
    <property type="component" value="Unassembled WGS sequence"/>
</dbReference>
<dbReference type="SUPFAM" id="SSF48403">
    <property type="entry name" value="Ankyrin repeat"/>
    <property type="match status" value="1"/>
</dbReference>
<proteinExistence type="predicted"/>
<dbReference type="EMBL" id="CDHK01000008">
    <property type="protein sequence ID" value="CEJ60620.1"/>
    <property type="molecule type" value="Genomic_DNA"/>
</dbReference>